<name>A0A8J2Z378_9GAMM</name>
<accession>A0A8J2Z378</accession>
<dbReference type="Proteomes" id="UP000636949">
    <property type="component" value="Unassembled WGS sequence"/>
</dbReference>
<proteinExistence type="predicted"/>
<dbReference type="Gene3D" id="3.55.50.60">
    <property type="entry name" value="DotD protein"/>
    <property type="match status" value="1"/>
</dbReference>
<protein>
    <recommendedName>
        <fullName evidence="4">DotD/TraH family lipoprotein</fullName>
    </recommendedName>
</protein>
<dbReference type="AlphaFoldDB" id="A0A8J2Z378"/>
<comment type="caution">
    <text evidence="2">The sequence shown here is derived from an EMBL/GenBank/DDBJ whole genome shotgun (WGS) entry which is preliminary data.</text>
</comment>
<evidence type="ECO:0000313" key="3">
    <source>
        <dbReference type="Proteomes" id="UP000636949"/>
    </source>
</evidence>
<sequence>MKQIYSKLGLACLIIFGLSGCASFRGEQNSSPPEFKAKNEPLSLLLEYSKQAAESQKEYANISSAEVAQNTTYTEWKRQQFNLTAVPVGFDKIIQFDGVQTYSVYALIKKIALLAGYKYVFLNRADLPVLAVVSTGKEGVSLKDLINQINSYVGDAVTISIDGDTKQIFVKYKNNLNNVNTHKQDREESDEKKS</sequence>
<dbReference type="EMBL" id="BMJS01000004">
    <property type="protein sequence ID" value="GGF91582.1"/>
    <property type="molecule type" value="Genomic_DNA"/>
</dbReference>
<evidence type="ECO:0008006" key="4">
    <source>
        <dbReference type="Google" id="ProtNLM"/>
    </source>
</evidence>
<dbReference type="OrthoDB" id="369213at2"/>
<evidence type="ECO:0000256" key="1">
    <source>
        <dbReference type="SAM" id="SignalP"/>
    </source>
</evidence>
<organism evidence="2 3">
    <name type="scientific">Cysteiniphilum litorale</name>
    <dbReference type="NCBI Taxonomy" id="2056700"/>
    <lineage>
        <taxon>Bacteria</taxon>
        <taxon>Pseudomonadati</taxon>
        <taxon>Pseudomonadota</taxon>
        <taxon>Gammaproteobacteria</taxon>
        <taxon>Thiotrichales</taxon>
        <taxon>Fastidiosibacteraceae</taxon>
        <taxon>Cysteiniphilum</taxon>
    </lineage>
</organism>
<gene>
    <name evidence="2" type="ORF">GCM10010995_06010</name>
</gene>
<feature type="chain" id="PRO_5035213165" description="DotD/TraH family lipoprotein" evidence="1">
    <location>
        <begin position="23"/>
        <end position="194"/>
    </location>
</feature>
<keyword evidence="3" id="KW-1185">Reference proteome</keyword>
<dbReference type="PROSITE" id="PS51257">
    <property type="entry name" value="PROKAR_LIPOPROTEIN"/>
    <property type="match status" value="1"/>
</dbReference>
<dbReference type="InterPro" id="IPR038140">
    <property type="entry name" value="DotD_sf"/>
</dbReference>
<feature type="signal peptide" evidence="1">
    <location>
        <begin position="1"/>
        <end position="22"/>
    </location>
</feature>
<reference evidence="2" key="2">
    <citation type="submission" date="2020-09" db="EMBL/GenBank/DDBJ databases">
        <authorList>
            <person name="Sun Q."/>
            <person name="Zhou Y."/>
        </authorList>
    </citation>
    <scope>NUCLEOTIDE SEQUENCE</scope>
    <source>
        <strain evidence="2">CGMCC 1.15758</strain>
    </source>
</reference>
<evidence type="ECO:0000313" key="2">
    <source>
        <dbReference type="EMBL" id="GGF91582.1"/>
    </source>
</evidence>
<keyword evidence="1" id="KW-0732">Signal</keyword>
<dbReference type="RefSeq" id="WP_117001721.1">
    <property type="nucleotide sequence ID" value="NZ_BMJS01000004.1"/>
</dbReference>
<reference evidence="2" key="1">
    <citation type="journal article" date="2014" name="Int. J. Syst. Evol. Microbiol.">
        <title>Complete genome sequence of Corynebacterium casei LMG S-19264T (=DSM 44701T), isolated from a smear-ripened cheese.</title>
        <authorList>
            <consortium name="US DOE Joint Genome Institute (JGI-PGF)"/>
            <person name="Walter F."/>
            <person name="Albersmeier A."/>
            <person name="Kalinowski J."/>
            <person name="Ruckert C."/>
        </authorList>
    </citation>
    <scope>NUCLEOTIDE SEQUENCE</scope>
    <source>
        <strain evidence="2">CGMCC 1.15758</strain>
    </source>
</reference>